<dbReference type="Pfam" id="PF03061">
    <property type="entry name" value="4HBT"/>
    <property type="match status" value="1"/>
</dbReference>
<evidence type="ECO:0000256" key="17">
    <source>
        <dbReference type="ARBA" id="ARBA00052976"/>
    </source>
</evidence>
<comment type="catalytic activity">
    <reaction evidence="15">
        <text>dodecanoyl-CoA + H2O = dodecanoate + CoA + H(+)</text>
        <dbReference type="Rhea" id="RHEA:30135"/>
        <dbReference type="ChEBI" id="CHEBI:15377"/>
        <dbReference type="ChEBI" id="CHEBI:15378"/>
        <dbReference type="ChEBI" id="CHEBI:18262"/>
        <dbReference type="ChEBI" id="CHEBI:57287"/>
        <dbReference type="ChEBI" id="CHEBI:57375"/>
    </reaction>
    <physiologicalReaction direction="left-to-right" evidence="15">
        <dbReference type="Rhea" id="RHEA:30136"/>
    </physiologicalReaction>
</comment>
<feature type="non-terminal residue" evidence="25">
    <location>
        <position position="1"/>
    </location>
</feature>
<keyword evidence="6" id="KW-0963">Cytoplasm</keyword>
<dbReference type="GO" id="GO:0005829">
    <property type="term" value="C:cytosol"/>
    <property type="evidence" value="ECO:0007669"/>
    <property type="project" value="UniProtKB-SubCell"/>
</dbReference>
<dbReference type="GO" id="GO:0005739">
    <property type="term" value="C:mitochondrion"/>
    <property type="evidence" value="ECO:0007669"/>
    <property type="project" value="UniProtKB-SubCell"/>
</dbReference>
<comment type="catalytic activity">
    <reaction evidence="13">
        <text>octanoyl-CoA + H2O = octanoate + CoA + H(+)</text>
        <dbReference type="Rhea" id="RHEA:30143"/>
        <dbReference type="ChEBI" id="CHEBI:15377"/>
        <dbReference type="ChEBI" id="CHEBI:15378"/>
        <dbReference type="ChEBI" id="CHEBI:25646"/>
        <dbReference type="ChEBI" id="CHEBI:57287"/>
        <dbReference type="ChEBI" id="CHEBI:57386"/>
    </reaction>
    <physiologicalReaction direction="left-to-right" evidence="13">
        <dbReference type="Rhea" id="RHEA:30144"/>
    </physiologicalReaction>
</comment>
<evidence type="ECO:0000256" key="12">
    <source>
        <dbReference type="ARBA" id="ARBA00023242"/>
    </source>
</evidence>
<evidence type="ECO:0000256" key="10">
    <source>
        <dbReference type="ARBA" id="ARBA00023128"/>
    </source>
</evidence>
<dbReference type="AlphaFoldDB" id="T2M4G7"/>
<comment type="catalytic activity">
    <reaction evidence="17">
        <text>a fatty acyl-CoA + H2O = a fatty acid + CoA + H(+)</text>
        <dbReference type="Rhea" id="RHEA:16781"/>
        <dbReference type="ChEBI" id="CHEBI:15377"/>
        <dbReference type="ChEBI" id="CHEBI:15378"/>
        <dbReference type="ChEBI" id="CHEBI:28868"/>
        <dbReference type="ChEBI" id="CHEBI:57287"/>
        <dbReference type="ChEBI" id="CHEBI:77636"/>
    </reaction>
    <physiologicalReaction direction="left-to-right" evidence="17">
        <dbReference type="Rhea" id="RHEA:16782"/>
    </physiologicalReaction>
</comment>
<dbReference type="InterPro" id="IPR006683">
    <property type="entry name" value="Thioestr_dom"/>
</dbReference>
<dbReference type="GO" id="GO:0047617">
    <property type="term" value="F:fatty acyl-CoA hydrolase activity"/>
    <property type="evidence" value="ECO:0007669"/>
    <property type="project" value="InterPro"/>
</dbReference>
<evidence type="ECO:0000256" key="3">
    <source>
        <dbReference type="ARBA" id="ARBA00004186"/>
    </source>
</evidence>
<comment type="catalytic activity">
    <reaction evidence="16">
        <text>hexanoyl-CoA + H2O = hexanoate + CoA + H(+)</text>
        <dbReference type="Rhea" id="RHEA:40115"/>
        <dbReference type="ChEBI" id="CHEBI:15377"/>
        <dbReference type="ChEBI" id="CHEBI:15378"/>
        <dbReference type="ChEBI" id="CHEBI:17120"/>
        <dbReference type="ChEBI" id="CHEBI:57287"/>
        <dbReference type="ChEBI" id="CHEBI:62620"/>
    </reaction>
    <physiologicalReaction direction="left-to-right" evidence="16">
        <dbReference type="Rhea" id="RHEA:40116"/>
    </physiologicalReaction>
</comment>
<evidence type="ECO:0000256" key="21">
    <source>
        <dbReference type="ARBA" id="ARBA00075657"/>
    </source>
</evidence>
<evidence type="ECO:0000256" key="7">
    <source>
        <dbReference type="ARBA" id="ARBA00022801"/>
    </source>
</evidence>
<evidence type="ECO:0000256" key="5">
    <source>
        <dbReference type="ARBA" id="ARBA00008324"/>
    </source>
</evidence>
<comment type="subcellular location">
    <subcellularLocation>
        <location evidence="3">Cytoplasm</location>
        <location evidence="3">Cytoskeleton</location>
        <location evidence="3">Spindle</location>
    </subcellularLocation>
    <subcellularLocation>
        <location evidence="4">Cytoplasm</location>
        <location evidence="4">Cytosol</location>
    </subcellularLocation>
    <subcellularLocation>
        <location evidence="2">Mitochondrion</location>
    </subcellularLocation>
    <subcellularLocation>
        <location evidence="1">Nucleus</location>
    </subcellularLocation>
</comment>
<dbReference type="InterPro" id="IPR003736">
    <property type="entry name" value="PAAI_dom"/>
</dbReference>
<dbReference type="EMBL" id="HAAD01000931">
    <property type="protein sequence ID" value="CDG67163.1"/>
    <property type="molecule type" value="mRNA"/>
</dbReference>
<dbReference type="OrthoDB" id="46529at2759"/>
<dbReference type="GO" id="GO:0006629">
    <property type="term" value="P:lipid metabolic process"/>
    <property type="evidence" value="ECO:0007669"/>
    <property type="project" value="UniProtKB-KW"/>
</dbReference>
<gene>
    <name evidence="25" type="primary">ACOT13</name>
</gene>
<evidence type="ECO:0000256" key="2">
    <source>
        <dbReference type="ARBA" id="ARBA00004173"/>
    </source>
</evidence>
<dbReference type="CDD" id="cd03443">
    <property type="entry name" value="PaaI_thioesterase"/>
    <property type="match status" value="1"/>
</dbReference>
<dbReference type="SUPFAM" id="SSF54637">
    <property type="entry name" value="Thioesterase/thiol ester dehydrase-isomerase"/>
    <property type="match status" value="1"/>
</dbReference>
<keyword evidence="12" id="KW-0539">Nucleus</keyword>
<evidence type="ECO:0000313" key="25">
    <source>
        <dbReference type="EMBL" id="CDG67163.1"/>
    </source>
</evidence>
<evidence type="ECO:0000256" key="9">
    <source>
        <dbReference type="ARBA" id="ARBA00023098"/>
    </source>
</evidence>
<evidence type="ECO:0000256" key="19">
    <source>
        <dbReference type="ARBA" id="ARBA00064709"/>
    </source>
</evidence>
<dbReference type="PANTHER" id="PTHR21660">
    <property type="entry name" value="THIOESTERASE SUPERFAMILY MEMBER-RELATED"/>
    <property type="match status" value="1"/>
</dbReference>
<comment type="similarity">
    <text evidence="5">Belongs to the thioesterase PaaI family.</text>
</comment>
<keyword evidence="7" id="KW-0378">Hydrolase</keyword>
<dbReference type="InterPro" id="IPR029069">
    <property type="entry name" value="HotDog_dom_sf"/>
</dbReference>
<evidence type="ECO:0000256" key="8">
    <source>
        <dbReference type="ARBA" id="ARBA00022990"/>
    </source>
</evidence>
<evidence type="ECO:0000256" key="22">
    <source>
        <dbReference type="ARBA" id="ARBA00081533"/>
    </source>
</evidence>
<evidence type="ECO:0000256" key="16">
    <source>
        <dbReference type="ARBA" id="ARBA00050199"/>
    </source>
</evidence>
<name>T2M4G7_HYDVU</name>
<evidence type="ECO:0000256" key="14">
    <source>
        <dbReference type="ARBA" id="ARBA00047969"/>
    </source>
</evidence>
<dbReference type="GO" id="GO:0005634">
    <property type="term" value="C:nucleus"/>
    <property type="evidence" value="ECO:0007669"/>
    <property type="project" value="UniProtKB-SubCell"/>
</dbReference>
<evidence type="ECO:0000256" key="15">
    <source>
        <dbReference type="ARBA" id="ARBA00048074"/>
    </source>
</evidence>
<organism evidence="25">
    <name type="scientific">Hydra vulgaris</name>
    <name type="common">Hydra</name>
    <name type="synonym">Hydra attenuata</name>
    <dbReference type="NCBI Taxonomy" id="6087"/>
    <lineage>
        <taxon>Eukaryota</taxon>
        <taxon>Metazoa</taxon>
        <taxon>Cnidaria</taxon>
        <taxon>Hydrozoa</taxon>
        <taxon>Hydroidolina</taxon>
        <taxon>Anthoathecata</taxon>
        <taxon>Aplanulata</taxon>
        <taxon>Hydridae</taxon>
        <taxon>Hydra</taxon>
    </lineage>
</organism>
<keyword evidence="8" id="KW-0007">Acetylation</keyword>
<comment type="catalytic activity">
    <reaction evidence="14">
        <text>decanoyl-CoA + H2O = decanoate + CoA + H(+)</text>
        <dbReference type="Rhea" id="RHEA:40059"/>
        <dbReference type="ChEBI" id="CHEBI:15377"/>
        <dbReference type="ChEBI" id="CHEBI:15378"/>
        <dbReference type="ChEBI" id="CHEBI:27689"/>
        <dbReference type="ChEBI" id="CHEBI:57287"/>
        <dbReference type="ChEBI" id="CHEBI:61430"/>
    </reaction>
    <physiologicalReaction direction="left-to-right" evidence="14">
        <dbReference type="Rhea" id="RHEA:40060"/>
    </physiologicalReaction>
</comment>
<proteinExistence type="evidence at transcript level"/>
<keyword evidence="9" id="KW-0443">Lipid metabolism</keyword>
<evidence type="ECO:0000256" key="1">
    <source>
        <dbReference type="ARBA" id="ARBA00004123"/>
    </source>
</evidence>
<evidence type="ECO:0000256" key="18">
    <source>
        <dbReference type="ARBA" id="ARBA00058205"/>
    </source>
</evidence>
<reference evidence="25" key="1">
    <citation type="journal article" date="2013" name="Genome Biol. Evol.">
        <title>Punctuated emergences of genetic and phenotypic innovations in eumetazoan, bilaterian, euteleostome, and hominidae ancestors.</title>
        <authorList>
            <person name="Wenger Y."/>
            <person name="Galliot B."/>
        </authorList>
    </citation>
    <scope>NUCLEOTIDE SEQUENCE</scope>
    <source>
        <tissue evidence="25">Whole animals</tissue>
    </source>
</reference>
<comment type="subunit">
    <text evidence="19">Homotetramer. Interacts with PCTP.</text>
</comment>
<evidence type="ECO:0000256" key="11">
    <source>
        <dbReference type="ARBA" id="ARBA00023212"/>
    </source>
</evidence>
<evidence type="ECO:0000256" key="4">
    <source>
        <dbReference type="ARBA" id="ARBA00004514"/>
    </source>
</evidence>
<sequence>LKMSQLLPIMKQFLKKFTSVNNFDRLAAPVELIAVNLDGKLKFQWTVDETQVNSYGTLHGGYTSFLADYTTSIALAAINNKNAGVSVDLSVTYLNPAKVGEIVFIETECKKLGKRLAFLEFQLKNSDGKLLATAKHTKFIGNETNLKD</sequence>
<evidence type="ECO:0000256" key="13">
    <source>
        <dbReference type="ARBA" id="ARBA00047588"/>
    </source>
</evidence>
<keyword evidence="11" id="KW-0206">Cytoskeleton</keyword>
<dbReference type="NCBIfam" id="TIGR00369">
    <property type="entry name" value="unchar_dom_1"/>
    <property type="match status" value="1"/>
</dbReference>
<evidence type="ECO:0000256" key="20">
    <source>
        <dbReference type="ARBA" id="ARBA00067273"/>
    </source>
</evidence>
<evidence type="ECO:0000256" key="23">
    <source>
        <dbReference type="ARBA" id="ARBA00083956"/>
    </source>
</evidence>
<dbReference type="GO" id="GO:0005819">
    <property type="term" value="C:spindle"/>
    <property type="evidence" value="ECO:0007669"/>
    <property type="project" value="UniProtKB-SubCell"/>
</dbReference>
<evidence type="ECO:0000256" key="6">
    <source>
        <dbReference type="ARBA" id="ARBA00022490"/>
    </source>
</evidence>
<comment type="function">
    <text evidence="18">Catalyzes the hydrolysis of acyl-CoAs into free fatty acids and coenzyme A (CoASH), regulating their respective intracellular levels. Has acyl-CoA thioesterase activity towards medium (C12) and long-chain (C18) fatty acyl-CoA substrates. Can also hydrolyze 3-hydroxyphenylacetyl-CoA and 3,4-dihydroxyphenylacetyl-CoA (in vitro). May play a role in controlling adaptive thermogenesis.</text>
</comment>
<dbReference type="PANTHER" id="PTHR21660:SF1">
    <property type="entry name" value="ACYL-COENZYME A THIOESTERASE 13"/>
    <property type="match status" value="1"/>
</dbReference>
<protein>
    <recommendedName>
        <fullName evidence="20">Acyl-coenzyme A thioesterase 13</fullName>
    </recommendedName>
    <alternativeName>
        <fullName evidence="22">Hotdog-fold thioesterase superfamily member 2</fullName>
    </alternativeName>
    <alternativeName>
        <fullName evidence="21">Palmitoyl-CoA hydrolase</fullName>
    </alternativeName>
    <alternativeName>
        <fullName evidence="23">Thioesterase superfamily member 2</fullName>
    </alternativeName>
</protein>
<dbReference type="FunFam" id="3.10.129.10:FF:000021">
    <property type="entry name" value="Acyl-coenzyme A thioesterase 13"/>
    <property type="match status" value="1"/>
</dbReference>
<feature type="domain" description="Thioesterase" evidence="24">
    <location>
        <begin position="55"/>
        <end position="131"/>
    </location>
</feature>
<dbReference type="InterPro" id="IPR039298">
    <property type="entry name" value="ACOT13"/>
</dbReference>
<evidence type="ECO:0000259" key="24">
    <source>
        <dbReference type="Pfam" id="PF03061"/>
    </source>
</evidence>
<keyword evidence="10" id="KW-0496">Mitochondrion</keyword>
<accession>T2M4G7</accession>
<dbReference type="Gene3D" id="3.10.129.10">
    <property type="entry name" value="Hotdog Thioesterase"/>
    <property type="match status" value="1"/>
</dbReference>